<reference evidence="2" key="1">
    <citation type="journal article" date="2022" name="Mol. Ecol. Resour.">
        <title>The genomes of chicory, endive, great burdock and yacon provide insights into Asteraceae palaeo-polyploidization history and plant inulin production.</title>
        <authorList>
            <person name="Fan W."/>
            <person name="Wang S."/>
            <person name="Wang H."/>
            <person name="Wang A."/>
            <person name="Jiang F."/>
            <person name="Liu H."/>
            <person name="Zhao H."/>
            <person name="Xu D."/>
            <person name="Zhang Y."/>
        </authorList>
    </citation>
    <scope>NUCLEOTIDE SEQUENCE [LARGE SCALE GENOMIC DNA]</scope>
    <source>
        <strain evidence="2">cv. Punajuju</strain>
    </source>
</reference>
<sequence>MEALYSKRYEKYTKLKANKGSEMKKDYKKNGDTLESIGIDSEREIYHTLAFLAGDMIWSQLTDLPFSLYSTFVIEERHGFNKQIILLYIRDMTKCMFLAAVIGPPCQNKEEVLAVIAHELGDWKLNDTMYSFITVQGDSSRFRHLSQLDSLIHKDNGKYESLGQWNLYLSFECPCH</sequence>
<accession>A0ACB9AMN3</accession>
<organism evidence="1 2">
    <name type="scientific">Cichorium intybus</name>
    <name type="common">Chicory</name>
    <dbReference type="NCBI Taxonomy" id="13427"/>
    <lineage>
        <taxon>Eukaryota</taxon>
        <taxon>Viridiplantae</taxon>
        <taxon>Streptophyta</taxon>
        <taxon>Embryophyta</taxon>
        <taxon>Tracheophyta</taxon>
        <taxon>Spermatophyta</taxon>
        <taxon>Magnoliopsida</taxon>
        <taxon>eudicotyledons</taxon>
        <taxon>Gunneridae</taxon>
        <taxon>Pentapetalae</taxon>
        <taxon>asterids</taxon>
        <taxon>campanulids</taxon>
        <taxon>Asterales</taxon>
        <taxon>Asteraceae</taxon>
        <taxon>Cichorioideae</taxon>
        <taxon>Cichorieae</taxon>
        <taxon>Cichoriinae</taxon>
        <taxon>Cichorium</taxon>
    </lineage>
</organism>
<comment type="caution">
    <text evidence="1">The sequence shown here is derived from an EMBL/GenBank/DDBJ whole genome shotgun (WGS) entry which is preliminary data.</text>
</comment>
<reference evidence="1 2" key="2">
    <citation type="journal article" date="2022" name="Mol. Ecol. Resour.">
        <title>The genomes of chicory, endive, great burdock and yacon provide insights into Asteraceae paleo-polyploidization history and plant inulin production.</title>
        <authorList>
            <person name="Fan W."/>
            <person name="Wang S."/>
            <person name="Wang H."/>
            <person name="Wang A."/>
            <person name="Jiang F."/>
            <person name="Liu H."/>
            <person name="Zhao H."/>
            <person name="Xu D."/>
            <person name="Zhang Y."/>
        </authorList>
    </citation>
    <scope>NUCLEOTIDE SEQUENCE [LARGE SCALE GENOMIC DNA]</scope>
    <source>
        <strain evidence="2">cv. Punajuju</strain>
        <tissue evidence="1">Leaves</tissue>
    </source>
</reference>
<keyword evidence="2" id="KW-1185">Reference proteome</keyword>
<evidence type="ECO:0000313" key="1">
    <source>
        <dbReference type="EMBL" id="KAI3710895.1"/>
    </source>
</evidence>
<proteinExistence type="predicted"/>
<gene>
    <name evidence="1" type="ORF">L2E82_40691</name>
</gene>
<dbReference type="Proteomes" id="UP001055811">
    <property type="component" value="Linkage Group LG07"/>
</dbReference>
<evidence type="ECO:0000313" key="2">
    <source>
        <dbReference type="Proteomes" id="UP001055811"/>
    </source>
</evidence>
<name>A0ACB9AMN3_CICIN</name>
<protein>
    <submittedName>
        <fullName evidence="1">Uncharacterized protein</fullName>
    </submittedName>
</protein>
<dbReference type="EMBL" id="CM042015">
    <property type="protein sequence ID" value="KAI3710895.1"/>
    <property type="molecule type" value="Genomic_DNA"/>
</dbReference>